<keyword evidence="5" id="KW-1185">Reference proteome</keyword>
<organism evidence="4 5">
    <name type="scientific">Roseovarius mucosus</name>
    <dbReference type="NCBI Taxonomy" id="215743"/>
    <lineage>
        <taxon>Bacteria</taxon>
        <taxon>Pseudomonadati</taxon>
        <taxon>Pseudomonadota</taxon>
        <taxon>Alphaproteobacteria</taxon>
        <taxon>Rhodobacterales</taxon>
        <taxon>Roseobacteraceae</taxon>
        <taxon>Roseovarius</taxon>
    </lineage>
</organism>
<name>A0A1V0RNM3_9RHOB</name>
<dbReference type="EMBL" id="CP020474">
    <property type="protein sequence ID" value="ARE83383.1"/>
    <property type="molecule type" value="Genomic_DNA"/>
</dbReference>
<dbReference type="AlphaFoldDB" id="A0A1V0RNM3"/>
<dbReference type="RefSeq" id="WP_008281265.1">
    <property type="nucleotide sequence ID" value="NZ_CP020474.1"/>
</dbReference>
<feature type="signal peptide" evidence="3">
    <location>
        <begin position="1"/>
        <end position="26"/>
    </location>
</feature>
<evidence type="ECO:0000313" key="5">
    <source>
        <dbReference type="Proteomes" id="UP000192273"/>
    </source>
</evidence>
<keyword evidence="2" id="KW-0812">Transmembrane</keyword>
<feature type="region of interest" description="Disordered" evidence="1">
    <location>
        <begin position="55"/>
        <end position="81"/>
    </location>
</feature>
<evidence type="ECO:0000256" key="3">
    <source>
        <dbReference type="SAM" id="SignalP"/>
    </source>
</evidence>
<feature type="transmembrane region" description="Helical" evidence="2">
    <location>
        <begin position="36"/>
        <end position="53"/>
    </location>
</feature>
<feature type="chain" id="PRO_5010703629" description="17 kDa surface antigen" evidence="3">
    <location>
        <begin position="27"/>
        <end position="166"/>
    </location>
</feature>
<evidence type="ECO:0000256" key="2">
    <source>
        <dbReference type="SAM" id="Phobius"/>
    </source>
</evidence>
<sequence>MFRKITTALIIGAVALTTATATPALARDRSDNRNLAVGIALGAIVGAAIASNSKQKNNDGYRDNGSYRDYDGRNYSTRDRRHDKAYNDHRYDNGRGGYGKSYGKAQRVNLPGACRVYAGNRAGYSGRCLNQRYGSYTALPSACAVRVGGHHQVIYRDHCLNQYGFY</sequence>
<dbReference type="Proteomes" id="UP000192273">
    <property type="component" value="Chromosome"/>
</dbReference>
<evidence type="ECO:0000313" key="4">
    <source>
        <dbReference type="EMBL" id="ARE83383.1"/>
    </source>
</evidence>
<keyword evidence="2" id="KW-0472">Membrane</keyword>
<keyword evidence="3" id="KW-0732">Signal</keyword>
<keyword evidence="2" id="KW-1133">Transmembrane helix</keyword>
<evidence type="ECO:0000256" key="1">
    <source>
        <dbReference type="SAM" id="MobiDB-lite"/>
    </source>
</evidence>
<accession>A0A1V0RNM3</accession>
<protein>
    <recommendedName>
        <fullName evidence="6">17 kDa surface antigen</fullName>
    </recommendedName>
</protein>
<dbReference type="OrthoDB" id="7745021at2"/>
<feature type="compositionally biased region" description="Basic and acidic residues" evidence="1">
    <location>
        <begin position="56"/>
        <end position="81"/>
    </location>
</feature>
<evidence type="ECO:0008006" key="6">
    <source>
        <dbReference type="Google" id="ProtNLM"/>
    </source>
</evidence>
<gene>
    <name evidence="4" type="ORF">ROSMUCSMR3_01907</name>
</gene>
<proteinExistence type="predicted"/>
<dbReference type="KEGG" id="rmm:ROSMUCSMR3_01907"/>
<reference evidence="4 5" key="1">
    <citation type="submission" date="2017-03" db="EMBL/GenBank/DDBJ databases">
        <title>Genome Sequence of Roseovarius mucosus strain SMR3 Isolated from a culture of the Diatom Skeletonema marinoi.</title>
        <authorList>
            <person name="Topel M."/>
            <person name="Pinder M."/>
            <person name="Johansson O.N."/>
            <person name="Kourtchenko O."/>
            <person name="Godhe A."/>
            <person name="Clarke A.K."/>
        </authorList>
    </citation>
    <scope>NUCLEOTIDE SEQUENCE [LARGE SCALE GENOMIC DNA]</scope>
    <source>
        <strain evidence="4 5">SMR3</strain>
    </source>
</reference>